<dbReference type="InterPro" id="IPR045860">
    <property type="entry name" value="Snake_toxin-like_sf"/>
</dbReference>
<dbReference type="FunCoup" id="A0A6P8IDE5">
    <property type="interactions" value="409"/>
</dbReference>
<organism evidence="2 3">
    <name type="scientific">Actinia tenebrosa</name>
    <name type="common">Australian red waratah sea anemone</name>
    <dbReference type="NCBI Taxonomy" id="6105"/>
    <lineage>
        <taxon>Eukaryota</taxon>
        <taxon>Metazoa</taxon>
        <taxon>Cnidaria</taxon>
        <taxon>Anthozoa</taxon>
        <taxon>Hexacorallia</taxon>
        <taxon>Actiniaria</taxon>
        <taxon>Actiniidae</taxon>
        <taxon>Actinia</taxon>
    </lineage>
</organism>
<dbReference type="AlphaFoldDB" id="A0A6P8IDE5"/>
<feature type="signal peptide" evidence="1">
    <location>
        <begin position="1"/>
        <end position="19"/>
    </location>
</feature>
<name>A0A6P8IDE5_ACTTE</name>
<sequence>MKNAVFTLVLFSLLPTAYFLKCYTCTDSINCKTRVMTCPTPLNETCMTLKIGSKIGKSCSEKDVCLELCKGHSDCEFACCANDLCNEGLRVEAIVTLIIVMLGVNYLM</sequence>
<protein>
    <submittedName>
        <fullName evidence="3">Lymphocyte antigen 6D-like</fullName>
    </submittedName>
</protein>
<feature type="chain" id="PRO_5028012067" evidence="1">
    <location>
        <begin position="20"/>
        <end position="108"/>
    </location>
</feature>
<gene>
    <name evidence="3" type="primary">LOC116299639</name>
</gene>
<dbReference type="SUPFAM" id="SSF57302">
    <property type="entry name" value="Snake toxin-like"/>
    <property type="match status" value="1"/>
</dbReference>
<dbReference type="Gene3D" id="2.10.60.10">
    <property type="entry name" value="CD59"/>
    <property type="match status" value="1"/>
</dbReference>
<dbReference type="InParanoid" id="A0A6P8IDE5"/>
<keyword evidence="2" id="KW-1185">Reference proteome</keyword>
<keyword evidence="1" id="KW-0732">Signal</keyword>
<dbReference type="KEGG" id="aten:116299639"/>
<evidence type="ECO:0000256" key="1">
    <source>
        <dbReference type="SAM" id="SignalP"/>
    </source>
</evidence>
<dbReference type="Proteomes" id="UP000515163">
    <property type="component" value="Unplaced"/>
</dbReference>
<proteinExistence type="predicted"/>
<evidence type="ECO:0000313" key="2">
    <source>
        <dbReference type="Proteomes" id="UP000515163"/>
    </source>
</evidence>
<reference evidence="3" key="1">
    <citation type="submission" date="2025-08" db="UniProtKB">
        <authorList>
            <consortium name="RefSeq"/>
        </authorList>
    </citation>
    <scope>IDENTIFICATION</scope>
    <source>
        <tissue evidence="3">Tentacle</tissue>
    </source>
</reference>
<accession>A0A6P8IDE5</accession>
<dbReference type="GeneID" id="116299639"/>
<evidence type="ECO:0000313" key="3">
    <source>
        <dbReference type="RefSeq" id="XP_031564192.1"/>
    </source>
</evidence>
<dbReference type="RefSeq" id="XP_031564192.1">
    <property type="nucleotide sequence ID" value="XM_031708332.1"/>
</dbReference>